<name>A0ABZ3ITI3_9FIRM</name>
<protein>
    <recommendedName>
        <fullName evidence="1">NYN domain-containing protein</fullName>
    </recommendedName>
</protein>
<gene>
    <name evidence="2" type="ORF">SPSIL_052520</name>
</gene>
<dbReference type="InterPro" id="IPR021139">
    <property type="entry name" value="NYN"/>
</dbReference>
<organism evidence="2 3">
    <name type="scientific">Sporomusa silvacetica DSM 10669</name>
    <dbReference type="NCBI Taxonomy" id="1123289"/>
    <lineage>
        <taxon>Bacteria</taxon>
        <taxon>Bacillati</taxon>
        <taxon>Bacillota</taxon>
        <taxon>Negativicutes</taxon>
        <taxon>Selenomonadales</taxon>
        <taxon>Sporomusaceae</taxon>
        <taxon>Sporomusa</taxon>
    </lineage>
</organism>
<dbReference type="EMBL" id="CP155573">
    <property type="protein sequence ID" value="XFO69024.1"/>
    <property type="molecule type" value="Genomic_DNA"/>
</dbReference>
<reference evidence="2" key="1">
    <citation type="submission" date="2024-05" db="EMBL/GenBank/DDBJ databases">
        <title>Isolation and characterization of Sporomusa carbonis sp. nov., a carboxydotrophic hydrogenogen in the genus of Sporomusa isolated from a charcoal burning pile.</title>
        <authorList>
            <person name="Boeer T."/>
            <person name="Rosenbaum F."/>
            <person name="Eysell L."/>
            <person name="Mueller V."/>
            <person name="Daniel R."/>
            <person name="Poehlein A."/>
        </authorList>
    </citation>
    <scope>NUCLEOTIDE SEQUENCE [LARGE SCALE GENOMIC DNA]</scope>
    <source>
        <strain evidence="2">DSM 10669</strain>
    </source>
</reference>
<sequence length="234" mass="26963">MSDAVAILYDLENSSFEMLNYAVKKAKKYSSDIRVASDWEMEFSKRWNQLFARKDLSFIQVERKITGKNSLDYALFDAAVVLQQEGFKQFIIVTTDADFADIAKLLHNERVSTYILGIGGICCSEKLRASYDKFLYYPTGTAQKVANDNCIPKGEPLDEVRECLFKAYSLAAKGKRWVSMHELGQAFKSLYPEFIFPKDHPLRLRGIIKIYHTSFEWKRNGNILLVKRRENSLA</sequence>
<dbReference type="RefSeq" id="WP_094604509.1">
    <property type="nucleotide sequence ID" value="NZ_CP155573.1"/>
</dbReference>
<proteinExistence type="predicted"/>
<dbReference type="PANTHER" id="PTHR35811">
    <property type="entry name" value="SLR1870 PROTEIN"/>
    <property type="match status" value="1"/>
</dbReference>
<feature type="domain" description="NYN" evidence="1">
    <location>
        <begin position="5"/>
        <end position="136"/>
    </location>
</feature>
<dbReference type="Gene3D" id="3.40.50.1010">
    <property type="entry name" value="5'-nuclease"/>
    <property type="match status" value="1"/>
</dbReference>
<keyword evidence="3" id="KW-1185">Reference proteome</keyword>
<evidence type="ECO:0000313" key="3">
    <source>
        <dbReference type="Proteomes" id="UP000216752"/>
    </source>
</evidence>
<evidence type="ECO:0000259" key="1">
    <source>
        <dbReference type="Pfam" id="PF01936"/>
    </source>
</evidence>
<dbReference type="PANTHER" id="PTHR35811:SF1">
    <property type="entry name" value="HTH OST-TYPE DOMAIN-CONTAINING PROTEIN"/>
    <property type="match status" value="1"/>
</dbReference>
<accession>A0ABZ3ITI3</accession>
<dbReference type="Proteomes" id="UP000216752">
    <property type="component" value="Chromosome"/>
</dbReference>
<evidence type="ECO:0000313" key="2">
    <source>
        <dbReference type="EMBL" id="XFO69024.1"/>
    </source>
</evidence>
<dbReference type="Pfam" id="PF01936">
    <property type="entry name" value="NYN"/>
    <property type="match status" value="1"/>
</dbReference>